<feature type="compositionally biased region" description="Basic and acidic residues" evidence="1">
    <location>
        <begin position="204"/>
        <end position="234"/>
    </location>
</feature>
<dbReference type="AlphaFoldDB" id="A0A4Y8CLI2"/>
<feature type="compositionally biased region" description="Basic and acidic residues" evidence="1">
    <location>
        <begin position="371"/>
        <end position="420"/>
    </location>
</feature>
<evidence type="ECO:0000313" key="2">
    <source>
        <dbReference type="EMBL" id="TEY35186.1"/>
    </source>
</evidence>
<evidence type="ECO:0000313" key="3">
    <source>
        <dbReference type="Proteomes" id="UP000297299"/>
    </source>
</evidence>
<dbReference type="EMBL" id="PHWZ01000596">
    <property type="protein sequence ID" value="TEY35186.1"/>
    <property type="molecule type" value="Genomic_DNA"/>
</dbReference>
<feature type="compositionally biased region" description="Low complexity" evidence="1">
    <location>
        <begin position="69"/>
        <end position="100"/>
    </location>
</feature>
<feature type="compositionally biased region" description="Basic and acidic residues" evidence="1">
    <location>
        <begin position="347"/>
        <end position="359"/>
    </location>
</feature>
<organism evidence="2 3">
    <name type="scientific">Botryotinia calthae</name>
    <dbReference type="NCBI Taxonomy" id="38488"/>
    <lineage>
        <taxon>Eukaryota</taxon>
        <taxon>Fungi</taxon>
        <taxon>Dikarya</taxon>
        <taxon>Ascomycota</taxon>
        <taxon>Pezizomycotina</taxon>
        <taxon>Leotiomycetes</taxon>
        <taxon>Helotiales</taxon>
        <taxon>Sclerotiniaceae</taxon>
        <taxon>Botryotinia</taxon>
    </lineage>
</organism>
<feature type="region of interest" description="Disordered" evidence="1">
    <location>
        <begin position="1"/>
        <end position="123"/>
    </location>
</feature>
<comment type="caution">
    <text evidence="2">The sequence shown here is derived from an EMBL/GenBank/DDBJ whole genome shotgun (WGS) entry which is preliminary data.</text>
</comment>
<feature type="compositionally biased region" description="Basic and acidic residues" evidence="1">
    <location>
        <begin position="242"/>
        <end position="275"/>
    </location>
</feature>
<proteinExistence type="predicted"/>
<dbReference type="STRING" id="38488.A0A4Y8CLI2"/>
<feature type="compositionally biased region" description="Basic and acidic residues" evidence="1">
    <location>
        <begin position="285"/>
        <end position="305"/>
    </location>
</feature>
<keyword evidence="3" id="KW-1185">Reference proteome</keyword>
<feature type="compositionally biased region" description="Low complexity" evidence="1">
    <location>
        <begin position="1"/>
        <end position="48"/>
    </location>
</feature>
<dbReference type="OrthoDB" id="3563629at2759"/>
<reference evidence="2 3" key="1">
    <citation type="submission" date="2017-11" db="EMBL/GenBank/DDBJ databases">
        <title>Comparative genomics of Botrytis spp.</title>
        <authorList>
            <person name="Valero-Jimenez C.A."/>
            <person name="Tapia P."/>
            <person name="Veloso J."/>
            <person name="Silva-Moreno E."/>
            <person name="Staats M."/>
            <person name="Valdes J.H."/>
            <person name="Van Kan J.A.L."/>
        </authorList>
    </citation>
    <scope>NUCLEOTIDE SEQUENCE [LARGE SCALE GENOMIC DNA]</scope>
    <source>
        <strain evidence="2 3">MUCL2830</strain>
    </source>
</reference>
<protein>
    <submittedName>
        <fullName evidence="2">Uncharacterized protein</fullName>
    </submittedName>
</protein>
<feature type="compositionally biased region" description="Acidic residues" evidence="1">
    <location>
        <begin position="52"/>
        <end position="68"/>
    </location>
</feature>
<sequence>MPMSIRSAAASRAGGRPASIYRTVAPGSPGSGLYRSLRSRPRSLYSGSTVVESDDYDSDDYDSDDYDSDGSGSYGTKSYGTGSYGTGLYDTGSYGSGSSDVSREVTEDHSSINPHTSTHHQPHGRFEEISSHMQDLEDGIADTRREWDDRGIDPSDMLLRIANYRQKLAMVASPEACRNPFLKLSFDGVDGSLKELEAQANVRKTREREETEEVARNVTERRENEEREEFERRPYIMQETAAIKDKIRDEKVAREKEKNEEKKRRRIPKENERKEKKTKFAAAMIERKRLEKEEKDRKTEQRATEGWKAYQKRTGRENAARTRDDQWKATKKQEREAEEEAEYQARFAEEDRRYSTEKAHRTKAKAALGNRAEESRNRERKLSETYARKAASDQEKKLRKELNKLEGRKKQIEDDLGSRR</sequence>
<feature type="compositionally biased region" description="Basic and acidic residues" evidence="1">
    <location>
        <begin position="101"/>
        <end position="110"/>
    </location>
</feature>
<gene>
    <name evidence="2" type="ORF">BOTCAL_0599g00020</name>
</gene>
<evidence type="ECO:0000256" key="1">
    <source>
        <dbReference type="SAM" id="MobiDB-lite"/>
    </source>
</evidence>
<name>A0A4Y8CLI2_9HELO</name>
<feature type="region of interest" description="Disordered" evidence="1">
    <location>
        <begin position="204"/>
        <end position="420"/>
    </location>
</feature>
<feature type="compositionally biased region" description="Basic and acidic residues" evidence="1">
    <location>
        <begin position="314"/>
        <end position="335"/>
    </location>
</feature>
<accession>A0A4Y8CLI2</accession>
<dbReference type="Proteomes" id="UP000297299">
    <property type="component" value="Unassembled WGS sequence"/>
</dbReference>